<gene>
    <name evidence="2" type="ORF">SAMN04487946_11326</name>
</gene>
<organism evidence="2 3">
    <name type="scientific">Halobellus clavatus</name>
    <dbReference type="NCBI Taxonomy" id="660517"/>
    <lineage>
        <taxon>Archaea</taxon>
        <taxon>Methanobacteriati</taxon>
        <taxon>Methanobacteriota</taxon>
        <taxon>Stenosarchaea group</taxon>
        <taxon>Halobacteria</taxon>
        <taxon>Halobacteriales</taxon>
        <taxon>Haloferacaceae</taxon>
        <taxon>Halobellus</taxon>
    </lineage>
</organism>
<protein>
    <submittedName>
        <fullName evidence="2">Uncharacterized protein</fullName>
    </submittedName>
</protein>
<dbReference type="EMBL" id="FNPB01000013">
    <property type="protein sequence ID" value="SDY37904.1"/>
    <property type="molecule type" value="Genomic_DNA"/>
</dbReference>
<proteinExistence type="predicted"/>
<sequence>MVSILGFVVQLVTSVVDLVRIFLFEVFLGVDPLSAISFLVGAGLTTATVAYFAYLVVGAVVNQFTGLGSSARESEPKHPTK</sequence>
<name>A0A1H3JFB0_9EURY</name>
<keyword evidence="1" id="KW-0472">Membrane</keyword>
<evidence type="ECO:0000313" key="2">
    <source>
        <dbReference type="EMBL" id="SDY37904.1"/>
    </source>
</evidence>
<keyword evidence="3" id="KW-1185">Reference proteome</keyword>
<reference evidence="3" key="1">
    <citation type="submission" date="2016-10" db="EMBL/GenBank/DDBJ databases">
        <authorList>
            <person name="Varghese N."/>
            <person name="Submissions S."/>
        </authorList>
    </citation>
    <scope>NUCLEOTIDE SEQUENCE [LARGE SCALE GENOMIC DNA]</scope>
    <source>
        <strain evidence="3">CGMCC 1.10118</strain>
    </source>
</reference>
<accession>A0A1H3JFB0</accession>
<dbReference type="InterPro" id="IPR058337">
    <property type="entry name" value="DUF8024"/>
</dbReference>
<evidence type="ECO:0000256" key="1">
    <source>
        <dbReference type="SAM" id="Phobius"/>
    </source>
</evidence>
<dbReference type="Proteomes" id="UP000199170">
    <property type="component" value="Unassembled WGS sequence"/>
</dbReference>
<dbReference type="Pfam" id="PF26067">
    <property type="entry name" value="DUF8024"/>
    <property type="match status" value="1"/>
</dbReference>
<feature type="transmembrane region" description="Helical" evidence="1">
    <location>
        <begin position="34"/>
        <end position="57"/>
    </location>
</feature>
<dbReference type="AlphaFoldDB" id="A0A1H3JFB0"/>
<dbReference type="RefSeq" id="WP_089768903.1">
    <property type="nucleotide sequence ID" value="NZ_FNPB01000013.1"/>
</dbReference>
<evidence type="ECO:0000313" key="3">
    <source>
        <dbReference type="Proteomes" id="UP000199170"/>
    </source>
</evidence>
<keyword evidence="1" id="KW-1133">Transmembrane helix</keyword>
<dbReference type="OrthoDB" id="301397at2157"/>
<keyword evidence="1" id="KW-0812">Transmembrane</keyword>